<feature type="transmembrane region" description="Helical" evidence="6">
    <location>
        <begin position="138"/>
        <end position="162"/>
    </location>
</feature>
<proteinExistence type="predicted"/>
<gene>
    <name evidence="8" type="ORF">GCM10022222_29270</name>
</gene>
<feature type="domain" description="Major facilitator superfamily (MFS) profile" evidence="7">
    <location>
        <begin position="15"/>
        <end position="398"/>
    </location>
</feature>
<evidence type="ECO:0000313" key="9">
    <source>
        <dbReference type="Proteomes" id="UP001500689"/>
    </source>
</evidence>
<dbReference type="EMBL" id="BAAAZN010000005">
    <property type="protein sequence ID" value="GAA3543756.1"/>
    <property type="molecule type" value="Genomic_DNA"/>
</dbReference>
<dbReference type="InterPro" id="IPR020846">
    <property type="entry name" value="MFS_dom"/>
</dbReference>
<feature type="transmembrane region" description="Helical" evidence="6">
    <location>
        <begin position="218"/>
        <end position="235"/>
    </location>
</feature>
<protein>
    <submittedName>
        <fullName evidence="8">MFS transporter</fullName>
    </submittedName>
</protein>
<evidence type="ECO:0000256" key="5">
    <source>
        <dbReference type="ARBA" id="ARBA00023136"/>
    </source>
</evidence>
<dbReference type="InterPro" id="IPR011701">
    <property type="entry name" value="MFS"/>
</dbReference>
<feature type="transmembrane region" description="Helical" evidence="6">
    <location>
        <begin position="341"/>
        <end position="363"/>
    </location>
</feature>
<keyword evidence="2" id="KW-1003">Cell membrane</keyword>
<dbReference type="Gene3D" id="1.20.1250.20">
    <property type="entry name" value="MFS general substrate transporter like domains"/>
    <property type="match status" value="2"/>
</dbReference>
<feature type="transmembrane region" description="Helical" evidence="6">
    <location>
        <begin position="282"/>
        <end position="302"/>
    </location>
</feature>
<dbReference type="PANTHER" id="PTHR43124">
    <property type="entry name" value="PURINE EFFLUX PUMP PBUE"/>
    <property type="match status" value="1"/>
</dbReference>
<dbReference type="Pfam" id="PF07690">
    <property type="entry name" value="MFS_1"/>
    <property type="match status" value="1"/>
</dbReference>
<evidence type="ECO:0000256" key="6">
    <source>
        <dbReference type="SAM" id="Phobius"/>
    </source>
</evidence>
<keyword evidence="5 6" id="KW-0472">Membrane</keyword>
<feature type="transmembrane region" description="Helical" evidence="6">
    <location>
        <begin position="308"/>
        <end position="329"/>
    </location>
</feature>
<comment type="caution">
    <text evidence="8">The sequence shown here is derived from an EMBL/GenBank/DDBJ whole genome shotgun (WGS) entry which is preliminary data.</text>
</comment>
<keyword evidence="9" id="KW-1185">Reference proteome</keyword>
<accession>A0ABP6W3U6</accession>
<evidence type="ECO:0000256" key="2">
    <source>
        <dbReference type="ARBA" id="ARBA00022475"/>
    </source>
</evidence>
<evidence type="ECO:0000313" key="8">
    <source>
        <dbReference type="EMBL" id="GAA3543756.1"/>
    </source>
</evidence>
<name>A0ABP6W3U6_9PSEU</name>
<reference evidence="9" key="1">
    <citation type="journal article" date="2019" name="Int. J. Syst. Evol. Microbiol.">
        <title>The Global Catalogue of Microorganisms (GCM) 10K type strain sequencing project: providing services to taxonomists for standard genome sequencing and annotation.</title>
        <authorList>
            <consortium name="The Broad Institute Genomics Platform"/>
            <consortium name="The Broad Institute Genome Sequencing Center for Infectious Disease"/>
            <person name="Wu L."/>
            <person name="Ma J."/>
        </authorList>
    </citation>
    <scope>NUCLEOTIDE SEQUENCE [LARGE SCALE GENOMIC DNA]</scope>
    <source>
        <strain evidence="9">JCM 16898</strain>
    </source>
</reference>
<feature type="transmembrane region" description="Helical" evidence="6">
    <location>
        <begin position="82"/>
        <end position="105"/>
    </location>
</feature>
<keyword evidence="4 6" id="KW-1133">Transmembrane helix</keyword>
<comment type="subcellular location">
    <subcellularLocation>
        <location evidence="1">Cell membrane</location>
        <topology evidence="1">Multi-pass membrane protein</topology>
    </subcellularLocation>
</comment>
<evidence type="ECO:0000256" key="4">
    <source>
        <dbReference type="ARBA" id="ARBA00022989"/>
    </source>
</evidence>
<evidence type="ECO:0000259" key="7">
    <source>
        <dbReference type="PROSITE" id="PS50850"/>
    </source>
</evidence>
<dbReference type="PANTHER" id="PTHR43124:SF3">
    <property type="entry name" value="CHLORAMPHENICOL EFFLUX PUMP RV0191"/>
    <property type="match status" value="1"/>
</dbReference>
<feature type="transmembrane region" description="Helical" evidence="6">
    <location>
        <begin position="111"/>
        <end position="131"/>
    </location>
</feature>
<feature type="transmembrane region" description="Helical" evidence="6">
    <location>
        <begin position="51"/>
        <end position="75"/>
    </location>
</feature>
<dbReference type="CDD" id="cd06174">
    <property type="entry name" value="MFS"/>
    <property type="match status" value="1"/>
</dbReference>
<feature type="transmembrane region" description="Helical" evidence="6">
    <location>
        <begin position="168"/>
        <end position="190"/>
    </location>
</feature>
<feature type="transmembrane region" description="Helical" evidence="6">
    <location>
        <begin position="375"/>
        <end position="393"/>
    </location>
</feature>
<feature type="transmembrane region" description="Helical" evidence="6">
    <location>
        <begin position="12"/>
        <end position="31"/>
    </location>
</feature>
<dbReference type="Proteomes" id="UP001500689">
    <property type="component" value="Unassembled WGS sequence"/>
</dbReference>
<dbReference type="InterPro" id="IPR050189">
    <property type="entry name" value="MFS_Efflux_Transporters"/>
</dbReference>
<feature type="transmembrane region" description="Helical" evidence="6">
    <location>
        <begin position="255"/>
        <end position="275"/>
    </location>
</feature>
<dbReference type="PROSITE" id="PS50850">
    <property type="entry name" value="MFS"/>
    <property type="match status" value="1"/>
</dbReference>
<keyword evidence="3 6" id="KW-0812">Transmembrane</keyword>
<evidence type="ECO:0000256" key="1">
    <source>
        <dbReference type="ARBA" id="ARBA00004651"/>
    </source>
</evidence>
<dbReference type="RefSeq" id="WP_344859802.1">
    <property type="nucleotide sequence ID" value="NZ_BAAAZN010000005.1"/>
</dbReference>
<organism evidence="8 9">
    <name type="scientific">Amycolatopsis ultiminotia</name>
    <dbReference type="NCBI Taxonomy" id="543629"/>
    <lineage>
        <taxon>Bacteria</taxon>
        <taxon>Bacillati</taxon>
        <taxon>Actinomycetota</taxon>
        <taxon>Actinomycetes</taxon>
        <taxon>Pseudonocardiales</taxon>
        <taxon>Pseudonocardiaceae</taxon>
        <taxon>Amycolatopsis</taxon>
    </lineage>
</organism>
<sequence>MTEPSAGRPATRWTMLGIISLGFVTLTLNWFDVATAFGAIGAEFDVGLDSLTLLISLFIIGYGLAHVPGGMLATAIGMKRTLVIGLAVQGLSGVLSGLSTTYPLLAVFRTVSGIGGSIFIAVAFAAVIVWFRDGPVTLALGITGGAAFSGGAAFALYVWIYLQRATGWHLSLIIAGLLELLVAGVTLMWFRTPAGAPALTGTRFDPAALRAALVSRDLWLYGIALMGGYGAYFTTSQVFTEYATEERGFPPTMAGLLSALIALAGIPGSVLGGLVADRTRNLRAIIVGSLLTCAVFLALIPVVPTGALWALGIGIGASMIFGFAAWSAVPARVTRIAHEHLGTATGLMLTLAGVGGFFVPLVFGHLVPATGFRTGWFVLAAVSLVFALVGVFGRNAAAPTVKAAPTPVNTVGGTW</sequence>
<evidence type="ECO:0000256" key="3">
    <source>
        <dbReference type="ARBA" id="ARBA00022692"/>
    </source>
</evidence>
<dbReference type="SUPFAM" id="SSF103473">
    <property type="entry name" value="MFS general substrate transporter"/>
    <property type="match status" value="1"/>
</dbReference>
<dbReference type="InterPro" id="IPR036259">
    <property type="entry name" value="MFS_trans_sf"/>
</dbReference>